<comment type="subcellular location">
    <subcellularLocation>
        <location evidence="1">Cell envelope</location>
    </subcellularLocation>
</comment>
<dbReference type="SUPFAM" id="SSF111369">
    <property type="entry name" value="HlyD-like secretion proteins"/>
    <property type="match status" value="1"/>
</dbReference>
<dbReference type="RefSeq" id="WP_404635902.1">
    <property type="nucleotide sequence ID" value="NZ_JADIKM010000006.1"/>
</dbReference>
<sequence length="441" mass="47669">MSTVNASVQGLLGLLQLGQRVRAATSIEALGFVAVNETRAVLGYRQAALWREGSGVAAVSGVPQVEHDAPYVQWLARLFRALGPVHAPRVLDPATLPALVAEEWTTWLPLHALVMPLPQAGGGPQALLLLAREQPWLDEELALAGELGALLGHGLYALRPREALWRRGVALLRRRKAWWKIALALLVVCLIPVRLSALAPAEVTPVDPFVVRAPLDGVIDSLKVVPNQPVKTGALLFNLDATTLRSRYASARKAYETAQEEYRQSAQQAVTDDKSKLQMAERRGDLAQKAVDVAYSADQLARVQVKAERDGVAVFADVNDWTGKAVVVGEKVLVLADPAGVELTGFLPVGDQIALAPGADVTFYPKASPFTAYHATVESVAYKATPTDEAVLAYRVKARFAAGEALPRLGLMGTSRLYAGRVPLIYYVLRRPLASLRQWLG</sequence>
<evidence type="ECO:0000313" key="4">
    <source>
        <dbReference type="EMBL" id="MFK2905981.1"/>
    </source>
</evidence>
<keyword evidence="5" id="KW-1185">Reference proteome</keyword>
<dbReference type="Gene3D" id="2.40.50.100">
    <property type="match status" value="1"/>
</dbReference>
<dbReference type="PANTHER" id="PTHR32347:SF23">
    <property type="entry name" value="BLL5650 PROTEIN"/>
    <property type="match status" value="1"/>
</dbReference>
<dbReference type="InterPro" id="IPR050465">
    <property type="entry name" value="UPF0194_transport"/>
</dbReference>
<evidence type="ECO:0000313" key="5">
    <source>
        <dbReference type="Proteomes" id="UP001620460"/>
    </source>
</evidence>
<reference evidence="4 5" key="1">
    <citation type="submission" date="2020-10" db="EMBL/GenBank/DDBJ databases">
        <title>Phylogeny of dyella-like bacteria.</title>
        <authorList>
            <person name="Fu J."/>
        </authorList>
    </citation>
    <scope>NUCLEOTIDE SEQUENCE [LARGE SCALE GENOMIC DNA]</scope>
    <source>
        <strain evidence="4 5">Gsoil3046</strain>
    </source>
</reference>
<accession>A0ABW8K0M2</accession>
<keyword evidence="2 3" id="KW-0175">Coiled coil</keyword>
<comment type="caution">
    <text evidence="4">The sequence shown here is derived from an EMBL/GenBank/DDBJ whole genome shotgun (WGS) entry which is preliminary data.</text>
</comment>
<proteinExistence type="predicted"/>
<gene>
    <name evidence="4" type="ORF">ISP17_18625</name>
</gene>
<dbReference type="EMBL" id="JADIKM010000006">
    <property type="protein sequence ID" value="MFK2905981.1"/>
    <property type="molecule type" value="Genomic_DNA"/>
</dbReference>
<organism evidence="4 5">
    <name type="scientific">Dyella ginsengisoli</name>
    <dbReference type="NCBI Taxonomy" id="363848"/>
    <lineage>
        <taxon>Bacteria</taxon>
        <taxon>Pseudomonadati</taxon>
        <taxon>Pseudomonadota</taxon>
        <taxon>Gammaproteobacteria</taxon>
        <taxon>Lysobacterales</taxon>
        <taxon>Rhodanobacteraceae</taxon>
        <taxon>Dyella</taxon>
    </lineage>
</organism>
<dbReference type="Proteomes" id="UP001620460">
    <property type="component" value="Unassembled WGS sequence"/>
</dbReference>
<feature type="coiled-coil region" evidence="3">
    <location>
        <begin position="241"/>
        <end position="268"/>
    </location>
</feature>
<evidence type="ECO:0000256" key="1">
    <source>
        <dbReference type="ARBA" id="ARBA00004196"/>
    </source>
</evidence>
<evidence type="ECO:0000256" key="2">
    <source>
        <dbReference type="ARBA" id="ARBA00023054"/>
    </source>
</evidence>
<protein>
    <submittedName>
        <fullName evidence="4">HlyD family efflux transporter periplasmic adaptor subunit</fullName>
    </submittedName>
</protein>
<dbReference type="Gene3D" id="1.10.287.470">
    <property type="entry name" value="Helix hairpin bin"/>
    <property type="match status" value="1"/>
</dbReference>
<dbReference type="PANTHER" id="PTHR32347">
    <property type="entry name" value="EFFLUX SYSTEM COMPONENT YKNX-RELATED"/>
    <property type="match status" value="1"/>
</dbReference>
<evidence type="ECO:0000256" key="3">
    <source>
        <dbReference type="SAM" id="Coils"/>
    </source>
</evidence>
<name>A0ABW8K0M2_9GAMM</name>